<keyword evidence="12" id="KW-1185">Reference proteome</keyword>
<dbReference type="Pfam" id="PF00384">
    <property type="entry name" value="Molybdopterin"/>
    <property type="match status" value="1"/>
</dbReference>
<dbReference type="SUPFAM" id="SSF50692">
    <property type="entry name" value="ADC-like"/>
    <property type="match status" value="1"/>
</dbReference>
<dbReference type="Pfam" id="PF04879">
    <property type="entry name" value="Molybdop_Fe4S4"/>
    <property type="match status" value="1"/>
</dbReference>
<dbReference type="Gene3D" id="3.40.228.10">
    <property type="entry name" value="Dimethylsulfoxide Reductase, domain 2"/>
    <property type="match status" value="1"/>
</dbReference>
<dbReference type="InterPro" id="IPR050612">
    <property type="entry name" value="Prok_Mopterin_Oxidored"/>
</dbReference>
<dbReference type="PANTHER" id="PTHR43742">
    <property type="entry name" value="TRIMETHYLAMINE-N-OXIDE REDUCTASE"/>
    <property type="match status" value="1"/>
</dbReference>
<evidence type="ECO:0000256" key="7">
    <source>
        <dbReference type="ARBA" id="ARBA00023004"/>
    </source>
</evidence>
<dbReference type="InterPro" id="IPR006657">
    <property type="entry name" value="MoPterin_dinucl-bd_dom"/>
</dbReference>
<dbReference type="InterPro" id="IPR006963">
    <property type="entry name" value="Mopterin_OxRdtase_4Fe-4S_dom"/>
</dbReference>
<dbReference type="PATRIC" id="fig|1555112.3.peg.1386"/>
<dbReference type="SUPFAM" id="SSF53706">
    <property type="entry name" value="Formate dehydrogenase/DMSO reductase, domains 1-3"/>
    <property type="match status" value="1"/>
</dbReference>
<sequence>MHREPAVGEVVTWDRLFSRRRFLKAGVTSAAALALGMRYGLPGLAGDTATAAAGPLGTAAVGTEREVYTLCEMCVWRCGVKARVRDGRVVKLEGNPDHPNSRGRLCPRGNAGLQVLYDPDRLRFPMIRAGERGSGLWRRVSWEEALDYTAEQMQRIKERYGPEAMIVSSTHNLSQPYFENLLKAYGTPNYGTQRSLCFNAMTMAFLFTYGIAQPPADLRNARYAIFTGRNLAEAISNSETQDFVEMVNRGAKVVVLDPRFTKSAAMASEWLPVRPGTDLAFFLALLQVMISEGLYDRAFVEKHTVGLDELARAVAGYTPEWAEGWCEVPAATIRRIAREFAAAAPHAVAHPGWRTSNFVNSFQTERAIAVLNALAGNWNVPGGLLPEDGEEGGPELGTLAQPPYPAVRAPRLDGVPWKHPLVPLKYGSYQEIRDAVLSGQPYQAHGWLVSRQNPILSISERAKTLRAFEKLDFIGVIDVIPNDTAYFADVILPESTYLERYDPLTTAGGKVFIRQPVVEPLHDTRSALWIFKELGRRLGLADYFPYEDEEDLLCTQLAPYPVSLQELKARGSYQPPEGERPDPFHFHTTSGKIELASSLLARVGEPPVPTWQEPPRPPQGHSYLLTGKVAQHSQMGTQNNRWLTEIADDNPLWLHPSAARRLGVKTGDLVKVESGAGRVLVRCQVTEGIRPDCVYLTPGFGHISAALRNAFRRGVSDSALHVSITDPVTGSQALSETFVSVSRPTAEDLRQAEEASRPASLAQAAAATVTAAATPAGGTALAGPGRGTQGGNARG</sequence>
<dbReference type="PROSITE" id="PS51669">
    <property type="entry name" value="4FE4S_MOW_BIS_MGD"/>
    <property type="match status" value="1"/>
</dbReference>
<dbReference type="GO" id="GO:0016491">
    <property type="term" value="F:oxidoreductase activity"/>
    <property type="evidence" value="ECO:0007669"/>
    <property type="project" value="UniProtKB-KW"/>
</dbReference>
<accession>A0A0K2SJC4</accession>
<evidence type="ECO:0000313" key="12">
    <source>
        <dbReference type="Proteomes" id="UP000065807"/>
    </source>
</evidence>
<name>A0A0K2SJC4_LIMPI</name>
<dbReference type="GO" id="GO:0046872">
    <property type="term" value="F:metal ion binding"/>
    <property type="evidence" value="ECO:0007669"/>
    <property type="project" value="UniProtKB-KW"/>
</dbReference>
<dbReference type="InterPro" id="IPR009010">
    <property type="entry name" value="Asp_de-COase-like_dom_sf"/>
</dbReference>
<dbReference type="CDD" id="cd02755">
    <property type="entry name" value="MopB_Thiosulfate-R-like"/>
    <property type="match status" value="1"/>
</dbReference>
<dbReference type="Gene3D" id="3.40.50.740">
    <property type="match status" value="1"/>
</dbReference>
<evidence type="ECO:0000313" key="11">
    <source>
        <dbReference type="EMBL" id="BAS27198.1"/>
    </source>
</evidence>
<evidence type="ECO:0000256" key="8">
    <source>
        <dbReference type="ARBA" id="ARBA00023014"/>
    </source>
</evidence>
<protein>
    <submittedName>
        <fullName evidence="11">Transcriptional initiation protein Tat</fullName>
    </submittedName>
</protein>
<keyword evidence="4" id="KW-0479">Metal-binding</keyword>
<reference evidence="12" key="2">
    <citation type="journal article" date="2016" name="Int. J. Syst. Evol. Microbiol.">
        <title>Complete genome sequence and cell structure of Limnochorda pilosa, a Gram-negative spore-former within the phylum Firmicutes.</title>
        <authorList>
            <person name="Watanabe M."/>
            <person name="Kojima H."/>
            <person name="Fukui M."/>
        </authorList>
    </citation>
    <scope>NUCLEOTIDE SEQUENCE [LARGE SCALE GENOMIC DNA]</scope>
    <source>
        <strain evidence="12">HC45</strain>
    </source>
</reference>
<dbReference type="CDD" id="cd02778">
    <property type="entry name" value="MopB_CT_Thiosulfate-R-like"/>
    <property type="match status" value="1"/>
</dbReference>
<keyword evidence="8" id="KW-0411">Iron-sulfur</keyword>
<evidence type="ECO:0000256" key="5">
    <source>
        <dbReference type="ARBA" id="ARBA00022729"/>
    </source>
</evidence>
<proteinExistence type="inferred from homology"/>
<feature type="compositionally biased region" description="Low complexity" evidence="9">
    <location>
        <begin position="774"/>
        <end position="783"/>
    </location>
</feature>
<dbReference type="PROSITE" id="PS51318">
    <property type="entry name" value="TAT"/>
    <property type="match status" value="1"/>
</dbReference>
<evidence type="ECO:0000256" key="2">
    <source>
        <dbReference type="ARBA" id="ARBA00022485"/>
    </source>
</evidence>
<feature type="compositionally biased region" description="Gly residues" evidence="9">
    <location>
        <begin position="784"/>
        <end position="795"/>
    </location>
</feature>
<feature type="domain" description="4Fe-4S Mo/W bis-MGD-type" evidence="10">
    <location>
        <begin position="64"/>
        <end position="120"/>
    </location>
</feature>
<evidence type="ECO:0000256" key="6">
    <source>
        <dbReference type="ARBA" id="ARBA00023002"/>
    </source>
</evidence>
<evidence type="ECO:0000259" key="10">
    <source>
        <dbReference type="PROSITE" id="PS51669"/>
    </source>
</evidence>
<dbReference type="STRING" id="1555112.LIP_1347"/>
<dbReference type="GO" id="GO:0051539">
    <property type="term" value="F:4 iron, 4 sulfur cluster binding"/>
    <property type="evidence" value="ECO:0007669"/>
    <property type="project" value="UniProtKB-KW"/>
</dbReference>
<dbReference type="InterPro" id="IPR006656">
    <property type="entry name" value="Mopterin_OxRdtase"/>
</dbReference>
<dbReference type="AlphaFoldDB" id="A0A0K2SJC4"/>
<evidence type="ECO:0000256" key="3">
    <source>
        <dbReference type="ARBA" id="ARBA00022505"/>
    </source>
</evidence>
<dbReference type="PANTHER" id="PTHR43742:SF9">
    <property type="entry name" value="TETRATHIONATE REDUCTASE SUBUNIT A"/>
    <property type="match status" value="1"/>
</dbReference>
<evidence type="ECO:0000256" key="1">
    <source>
        <dbReference type="ARBA" id="ARBA00010312"/>
    </source>
</evidence>
<keyword evidence="5" id="KW-0732">Signal</keyword>
<dbReference type="Gene3D" id="2.40.40.20">
    <property type="match status" value="1"/>
</dbReference>
<keyword evidence="2" id="KW-0004">4Fe-4S</keyword>
<comment type="similarity">
    <text evidence="1">Belongs to the prokaryotic molybdopterin-containing oxidoreductase family.</text>
</comment>
<dbReference type="Pfam" id="PF01568">
    <property type="entry name" value="Molydop_binding"/>
    <property type="match status" value="1"/>
</dbReference>
<evidence type="ECO:0000256" key="9">
    <source>
        <dbReference type="SAM" id="MobiDB-lite"/>
    </source>
</evidence>
<reference evidence="12" key="1">
    <citation type="submission" date="2015-07" db="EMBL/GenBank/DDBJ databases">
        <title>Complete genome sequence and phylogenetic analysis of Limnochorda pilosa.</title>
        <authorList>
            <person name="Watanabe M."/>
            <person name="Kojima H."/>
            <person name="Fukui M."/>
        </authorList>
    </citation>
    <scope>NUCLEOTIDE SEQUENCE [LARGE SCALE GENOMIC DNA]</scope>
    <source>
        <strain evidence="12">HC45</strain>
    </source>
</reference>
<dbReference type="SMART" id="SM00926">
    <property type="entry name" value="Molybdop_Fe4S4"/>
    <property type="match status" value="1"/>
</dbReference>
<organism evidence="11 12">
    <name type="scientific">Limnochorda pilosa</name>
    <dbReference type="NCBI Taxonomy" id="1555112"/>
    <lineage>
        <taxon>Bacteria</taxon>
        <taxon>Bacillati</taxon>
        <taxon>Bacillota</taxon>
        <taxon>Limnochordia</taxon>
        <taxon>Limnochordales</taxon>
        <taxon>Limnochordaceae</taxon>
        <taxon>Limnochorda</taxon>
    </lineage>
</organism>
<keyword evidence="7" id="KW-0408">Iron</keyword>
<dbReference type="EMBL" id="AP014924">
    <property type="protein sequence ID" value="BAS27198.1"/>
    <property type="molecule type" value="Genomic_DNA"/>
</dbReference>
<feature type="region of interest" description="Disordered" evidence="9">
    <location>
        <begin position="774"/>
        <end position="795"/>
    </location>
</feature>
<dbReference type="Proteomes" id="UP000065807">
    <property type="component" value="Chromosome"/>
</dbReference>
<dbReference type="InterPro" id="IPR006311">
    <property type="entry name" value="TAT_signal"/>
</dbReference>
<evidence type="ECO:0000256" key="4">
    <source>
        <dbReference type="ARBA" id="ARBA00022723"/>
    </source>
</evidence>
<keyword evidence="3" id="KW-0500">Molybdenum</keyword>
<dbReference type="Gene3D" id="2.20.25.90">
    <property type="entry name" value="ADC-like domains"/>
    <property type="match status" value="1"/>
</dbReference>
<dbReference type="GO" id="GO:0043546">
    <property type="term" value="F:molybdopterin cofactor binding"/>
    <property type="evidence" value="ECO:0007669"/>
    <property type="project" value="InterPro"/>
</dbReference>
<keyword evidence="6" id="KW-0560">Oxidoreductase</keyword>
<dbReference type="KEGG" id="lpil:LIP_1347"/>
<gene>
    <name evidence="11" type="ORF">LIP_1347</name>
</gene>